<feature type="domain" description="Endonuclease/exonuclease/phosphatase" evidence="1">
    <location>
        <begin position="6"/>
        <end position="208"/>
    </location>
</feature>
<dbReference type="InterPro" id="IPR036691">
    <property type="entry name" value="Endo/exonu/phosph_ase_sf"/>
</dbReference>
<dbReference type="Pfam" id="PF03372">
    <property type="entry name" value="Exo_endo_phos"/>
    <property type="match status" value="1"/>
</dbReference>
<reference evidence="3" key="2">
    <citation type="submission" date="2025-08" db="UniProtKB">
        <authorList>
            <consortium name="RefSeq"/>
        </authorList>
    </citation>
    <scope>IDENTIFICATION</scope>
    <source>
        <tissue evidence="3">Leaf</tissue>
    </source>
</reference>
<sequence>MDKVLCWNVRGINRKDKQADVRSMIHSHTIKLCCLLETRVKSTKMGDLYLNIFPNWCFTSNLSHHRNGRIVLAWDPDVFQMNIIHTDSQMIHGFVIPRYSRVGFFVSFIYGFNLATEREPLWATLCTLAGMIHSTWVIMGDFNVVKEIEDRIGSPVRLSDIQPMRNCMAKCQLTEVKTIGRLYTWNNKQDGGIRVFSRIDRVLSNSAWDVMFPNAEALYIPEGTYDHCPMVLSSYPTIHQKKPFRFYNMWTSSDEFIPIVERNWSKYVYGCVMFRIIQKLKWIKHDLKLLNKTSYSNVEATTVQMQAHLAEIQNKLHSDPTNMDLSTAEKNDAASYRKAQDNLLSFLHQMSKVHWLEKGDENTKAFYQSIKQRRKYNTVHSIQNVAGVWVNSSKEVQVAFLDFYRNLFCYKKHNRIPI</sequence>
<dbReference type="AlphaFoldDB" id="A0A9R0JDM0"/>
<dbReference type="PANTHER" id="PTHR33710:SF81">
    <property type="entry name" value="ENDONUCLEASE_EXONUCLEASE_PHOSPHATASE DOMAIN-CONTAINING PROTEIN"/>
    <property type="match status" value="1"/>
</dbReference>
<dbReference type="Proteomes" id="UP000813463">
    <property type="component" value="Chromosome 1"/>
</dbReference>
<dbReference type="InterPro" id="IPR005135">
    <property type="entry name" value="Endo/exonuclease/phosphatase"/>
</dbReference>
<dbReference type="RefSeq" id="XP_021864575.2">
    <property type="nucleotide sequence ID" value="XM_022008883.2"/>
</dbReference>
<organism evidence="2 3">
    <name type="scientific">Spinacia oleracea</name>
    <name type="common">Spinach</name>
    <dbReference type="NCBI Taxonomy" id="3562"/>
    <lineage>
        <taxon>Eukaryota</taxon>
        <taxon>Viridiplantae</taxon>
        <taxon>Streptophyta</taxon>
        <taxon>Embryophyta</taxon>
        <taxon>Tracheophyta</taxon>
        <taxon>Spermatophyta</taxon>
        <taxon>Magnoliopsida</taxon>
        <taxon>eudicotyledons</taxon>
        <taxon>Gunneridae</taxon>
        <taxon>Pentapetalae</taxon>
        <taxon>Caryophyllales</taxon>
        <taxon>Chenopodiaceae</taxon>
        <taxon>Chenopodioideae</taxon>
        <taxon>Anserineae</taxon>
        <taxon>Spinacia</taxon>
    </lineage>
</organism>
<evidence type="ECO:0000259" key="1">
    <source>
        <dbReference type="Pfam" id="PF03372"/>
    </source>
</evidence>
<name>A0A9R0JDM0_SPIOL</name>
<dbReference type="Gene3D" id="3.60.10.10">
    <property type="entry name" value="Endonuclease/exonuclease/phosphatase"/>
    <property type="match status" value="1"/>
</dbReference>
<dbReference type="GeneID" id="110803375"/>
<keyword evidence="2" id="KW-1185">Reference proteome</keyword>
<reference evidence="2" key="1">
    <citation type="journal article" date="2021" name="Nat. Commun.">
        <title>Genomic analyses provide insights into spinach domestication and the genetic basis of agronomic traits.</title>
        <authorList>
            <person name="Cai X."/>
            <person name="Sun X."/>
            <person name="Xu C."/>
            <person name="Sun H."/>
            <person name="Wang X."/>
            <person name="Ge C."/>
            <person name="Zhang Z."/>
            <person name="Wang Q."/>
            <person name="Fei Z."/>
            <person name="Jiao C."/>
            <person name="Wang Q."/>
        </authorList>
    </citation>
    <scope>NUCLEOTIDE SEQUENCE [LARGE SCALE GENOMIC DNA]</scope>
    <source>
        <strain evidence="2">cv. Varoflay</strain>
    </source>
</reference>
<evidence type="ECO:0000313" key="3">
    <source>
        <dbReference type="RefSeq" id="XP_021864575.2"/>
    </source>
</evidence>
<proteinExistence type="predicted"/>
<dbReference type="PANTHER" id="PTHR33710">
    <property type="entry name" value="BNAC02G09200D PROTEIN"/>
    <property type="match status" value="1"/>
</dbReference>
<accession>A0A9R0JDM0</accession>
<dbReference type="KEGG" id="soe:110803375"/>
<dbReference type="SUPFAM" id="SSF56219">
    <property type="entry name" value="DNase I-like"/>
    <property type="match status" value="1"/>
</dbReference>
<evidence type="ECO:0000313" key="2">
    <source>
        <dbReference type="Proteomes" id="UP000813463"/>
    </source>
</evidence>
<gene>
    <name evidence="3" type="primary">LOC110803375</name>
</gene>
<protein>
    <recommendedName>
        <fullName evidence="1">Endonuclease/exonuclease/phosphatase domain-containing protein</fullName>
    </recommendedName>
</protein>